<comment type="function">
    <text evidence="17">Core subunit of the mitochondrial membrane respiratory chain NADH dehydrogenase (Complex I) which catalyzes electron transfer from NADH through the respiratory chain, using ubiquinone as an electron acceptor. Essential for the catalytic activity and assembly of complex I.</text>
</comment>
<evidence type="ECO:0000256" key="5">
    <source>
        <dbReference type="ARBA" id="ARBA00022448"/>
    </source>
</evidence>
<comment type="similarity">
    <text evidence="2 17">Belongs to the complex I subunit 2 family.</text>
</comment>
<evidence type="ECO:0000256" key="12">
    <source>
        <dbReference type="ARBA" id="ARBA00023027"/>
    </source>
</evidence>
<dbReference type="GO" id="GO:0008137">
    <property type="term" value="F:NADH dehydrogenase (ubiquinone) activity"/>
    <property type="evidence" value="ECO:0007669"/>
    <property type="project" value="UniProtKB-EC"/>
</dbReference>
<dbReference type="PRINTS" id="PR01436">
    <property type="entry name" value="NADHDHGNASE2"/>
</dbReference>
<protein>
    <recommendedName>
        <fullName evidence="4 17">NADH-ubiquinone oxidoreductase chain 2</fullName>
        <ecNumber evidence="3 17">7.1.1.2</ecNumber>
    </recommendedName>
</protein>
<evidence type="ECO:0000256" key="13">
    <source>
        <dbReference type="ARBA" id="ARBA00023075"/>
    </source>
</evidence>
<evidence type="ECO:0000256" key="2">
    <source>
        <dbReference type="ARBA" id="ARBA00007012"/>
    </source>
</evidence>
<keyword evidence="11 17" id="KW-1133">Transmembrane helix</keyword>
<dbReference type="InterPro" id="IPR050175">
    <property type="entry name" value="Complex_I_Subunit_2"/>
</dbReference>
<keyword evidence="5" id="KW-0813">Transport</keyword>
<evidence type="ECO:0000256" key="8">
    <source>
        <dbReference type="ARBA" id="ARBA00022792"/>
    </source>
</evidence>
<feature type="transmembrane region" description="Helical" evidence="17">
    <location>
        <begin position="293"/>
        <end position="315"/>
    </location>
</feature>
<feature type="transmembrane region" description="Helical" evidence="17">
    <location>
        <begin position="106"/>
        <end position="124"/>
    </location>
</feature>
<dbReference type="PANTHER" id="PTHR46552">
    <property type="entry name" value="NADH-UBIQUINONE OXIDOREDUCTASE CHAIN 2"/>
    <property type="match status" value="1"/>
</dbReference>
<gene>
    <name evidence="19" type="primary">ND2</name>
</gene>
<evidence type="ECO:0000256" key="1">
    <source>
        <dbReference type="ARBA" id="ARBA00004448"/>
    </source>
</evidence>
<dbReference type="InterPro" id="IPR003917">
    <property type="entry name" value="NADH_UbQ_OxRdtase_chain2"/>
</dbReference>
<dbReference type="PANTHER" id="PTHR46552:SF1">
    <property type="entry name" value="NADH-UBIQUINONE OXIDOREDUCTASE CHAIN 2"/>
    <property type="match status" value="1"/>
</dbReference>
<sequence>MLGTFLAISASNWPTIWIGLEINLITFVTILAQDHRRQESYAAFSYFLFQEMGSYLLLLGSLMSLNHQPHTMTWTILTLALLLKIGAAPLHFWVPQAMSAASWFNCFFISSPQKIAPLLAMANLSSNPMFSPMILVALISIIWGALGAMSQTKIRQIMAFSSVNQSGWMLLMISTNLNLLMPYFVLYSLVSMATFMALNEIQKSKSHQTSSLGSKKNSSSMAPLSLSLISLSSLPPSLGFMLKWIAMLSLCNLTMTASMILIMWTSCLSTFAYMSLAYKTILSHFPKEKPIKLMVPSMIFPFALFLFLPVSYPLLP</sequence>
<dbReference type="GO" id="GO:0005743">
    <property type="term" value="C:mitochondrial inner membrane"/>
    <property type="evidence" value="ECO:0007669"/>
    <property type="project" value="UniProtKB-SubCell"/>
</dbReference>
<keyword evidence="6 17" id="KW-0679">Respiratory chain</keyword>
<evidence type="ECO:0000256" key="10">
    <source>
        <dbReference type="ARBA" id="ARBA00022982"/>
    </source>
</evidence>
<feature type="transmembrane region" description="Helical" evidence="17">
    <location>
        <begin position="220"/>
        <end position="238"/>
    </location>
</feature>
<evidence type="ECO:0000256" key="14">
    <source>
        <dbReference type="ARBA" id="ARBA00023128"/>
    </source>
</evidence>
<dbReference type="InterPro" id="IPR001750">
    <property type="entry name" value="ND/Mrp_TM"/>
</dbReference>
<reference evidence="19" key="1">
    <citation type="submission" date="2024-06" db="EMBL/GenBank/DDBJ databases">
        <title>Genomic investigations of benthic invertebrates from the Clarion-Clipperton fields of polymetallic nodules.</title>
        <authorList>
            <person name="Gastineau R."/>
            <person name="Dabek P."/>
            <person name="Mianowicz K."/>
            <person name="Otis C."/>
            <person name="Stoyanova V."/>
            <person name="Krawcewicz A."/>
            <person name="Abramowski T."/>
        </authorList>
    </citation>
    <scope>NUCLEOTIDE SEQUENCE</scope>
</reference>
<keyword evidence="15 17" id="KW-0472">Membrane</keyword>
<feature type="transmembrane region" description="Helical" evidence="17">
    <location>
        <begin position="244"/>
        <end position="273"/>
    </location>
</feature>
<dbReference type="EC" id="7.1.1.2" evidence="3 17"/>
<evidence type="ECO:0000259" key="18">
    <source>
        <dbReference type="Pfam" id="PF00361"/>
    </source>
</evidence>
<feature type="transmembrane region" description="Helical" evidence="17">
    <location>
        <begin position="130"/>
        <end position="150"/>
    </location>
</feature>
<name>A0AAU8HN58_9BILA</name>
<accession>A0AAU8HN58</accession>
<organism evidence="19">
    <name type="scientific">Brachiopoda sp</name>
    <dbReference type="NCBI Taxonomy" id="3230945"/>
    <lineage>
        <taxon>Eukaryota</taxon>
        <taxon>Metazoa</taxon>
        <taxon>Spiralia</taxon>
        <taxon>Lophotrochozoa</taxon>
        <taxon>Brachiopoda</taxon>
    </lineage>
</organism>
<evidence type="ECO:0000256" key="11">
    <source>
        <dbReference type="ARBA" id="ARBA00022989"/>
    </source>
</evidence>
<evidence type="ECO:0000256" key="7">
    <source>
        <dbReference type="ARBA" id="ARBA00022692"/>
    </source>
</evidence>
<keyword evidence="10 17" id="KW-0249">Electron transport</keyword>
<keyword evidence="13 17" id="KW-0830">Ubiquinone</keyword>
<feature type="transmembrane region" description="Helical" evidence="17">
    <location>
        <begin position="44"/>
        <end position="65"/>
    </location>
</feature>
<dbReference type="GO" id="GO:0006120">
    <property type="term" value="P:mitochondrial electron transport, NADH to ubiquinone"/>
    <property type="evidence" value="ECO:0007669"/>
    <property type="project" value="InterPro"/>
</dbReference>
<keyword evidence="7 17" id="KW-0812">Transmembrane</keyword>
<dbReference type="Pfam" id="PF00361">
    <property type="entry name" value="Proton_antipo_M"/>
    <property type="match status" value="1"/>
</dbReference>
<evidence type="ECO:0000256" key="9">
    <source>
        <dbReference type="ARBA" id="ARBA00022967"/>
    </source>
</evidence>
<keyword evidence="9 17" id="KW-1278">Translocase</keyword>
<evidence type="ECO:0000256" key="15">
    <source>
        <dbReference type="ARBA" id="ARBA00023136"/>
    </source>
</evidence>
<keyword evidence="8 17" id="KW-0999">Mitochondrion inner membrane</keyword>
<evidence type="ECO:0000256" key="16">
    <source>
        <dbReference type="ARBA" id="ARBA00049551"/>
    </source>
</evidence>
<dbReference type="EMBL" id="PP977509">
    <property type="protein sequence ID" value="XCI16351.1"/>
    <property type="molecule type" value="Genomic_DNA"/>
</dbReference>
<keyword evidence="14 17" id="KW-0496">Mitochondrion</keyword>
<evidence type="ECO:0000256" key="4">
    <source>
        <dbReference type="ARBA" id="ARBA00021008"/>
    </source>
</evidence>
<comment type="catalytic activity">
    <reaction evidence="16 17">
        <text>a ubiquinone + NADH + 5 H(+)(in) = a ubiquinol + NAD(+) + 4 H(+)(out)</text>
        <dbReference type="Rhea" id="RHEA:29091"/>
        <dbReference type="Rhea" id="RHEA-COMP:9565"/>
        <dbReference type="Rhea" id="RHEA-COMP:9566"/>
        <dbReference type="ChEBI" id="CHEBI:15378"/>
        <dbReference type="ChEBI" id="CHEBI:16389"/>
        <dbReference type="ChEBI" id="CHEBI:17976"/>
        <dbReference type="ChEBI" id="CHEBI:57540"/>
        <dbReference type="ChEBI" id="CHEBI:57945"/>
        <dbReference type="EC" id="7.1.1.2"/>
    </reaction>
</comment>
<proteinExistence type="inferred from homology"/>
<feature type="transmembrane region" description="Helical" evidence="17">
    <location>
        <begin position="12"/>
        <end position="32"/>
    </location>
</feature>
<evidence type="ECO:0000256" key="17">
    <source>
        <dbReference type="RuleBase" id="RU003403"/>
    </source>
</evidence>
<feature type="transmembrane region" description="Helical" evidence="17">
    <location>
        <begin position="71"/>
        <end position="94"/>
    </location>
</feature>
<dbReference type="AlphaFoldDB" id="A0AAU8HN58"/>
<evidence type="ECO:0000313" key="19">
    <source>
        <dbReference type="EMBL" id="XCI16351.1"/>
    </source>
</evidence>
<feature type="domain" description="NADH:quinone oxidoreductase/Mrp antiporter transmembrane" evidence="18">
    <location>
        <begin position="10"/>
        <end position="269"/>
    </location>
</feature>
<evidence type="ECO:0000256" key="6">
    <source>
        <dbReference type="ARBA" id="ARBA00022660"/>
    </source>
</evidence>
<keyword evidence="12 17" id="KW-0520">NAD</keyword>
<geneLocation type="mitochondrion" evidence="19"/>
<comment type="subcellular location">
    <subcellularLocation>
        <location evidence="1 17">Mitochondrion inner membrane</location>
        <topology evidence="1 17">Multi-pass membrane protein</topology>
    </subcellularLocation>
</comment>
<evidence type="ECO:0000256" key="3">
    <source>
        <dbReference type="ARBA" id="ARBA00012944"/>
    </source>
</evidence>